<dbReference type="Proteomes" id="UP000887580">
    <property type="component" value="Unplaced"/>
</dbReference>
<protein>
    <submittedName>
        <fullName evidence="2">Uncharacterized protein</fullName>
    </submittedName>
</protein>
<organism evidence="1 2">
    <name type="scientific">Panagrolaimus sp. PS1159</name>
    <dbReference type="NCBI Taxonomy" id="55785"/>
    <lineage>
        <taxon>Eukaryota</taxon>
        <taxon>Metazoa</taxon>
        <taxon>Ecdysozoa</taxon>
        <taxon>Nematoda</taxon>
        <taxon>Chromadorea</taxon>
        <taxon>Rhabditida</taxon>
        <taxon>Tylenchina</taxon>
        <taxon>Panagrolaimomorpha</taxon>
        <taxon>Panagrolaimoidea</taxon>
        <taxon>Panagrolaimidae</taxon>
        <taxon>Panagrolaimus</taxon>
    </lineage>
</organism>
<dbReference type="WBParaSite" id="PS1159_v2.g20982.t1">
    <property type="protein sequence ID" value="PS1159_v2.g20982.t1"/>
    <property type="gene ID" value="PS1159_v2.g20982"/>
</dbReference>
<reference evidence="2" key="1">
    <citation type="submission" date="2022-11" db="UniProtKB">
        <authorList>
            <consortium name="WormBaseParasite"/>
        </authorList>
    </citation>
    <scope>IDENTIFICATION</scope>
</reference>
<accession>A0AC35FUK1</accession>
<evidence type="ECO:0000313" key="2">
    <source>
        <dbReference type="WBParaSite" id="PS1159_v2.g20982.t1"/>
    </source>
</evidence>
<name>A0AC35FUK1_9BILA</name>
<evidence type="ECO:0000313" key="1">
    <source>
        <dbReference type="Proteomes" id="UP000887580"/>
    </source>
</evidence>
<sequence>MKFLPRTLSIDDVMKLVDTEEGDILLLTELTRDESVNSVKTTSSTNTDDLIISKSFDANFNNPSTFIDRKSATLPTVFQPRHLPTICTTAPESPRGNNNNNNGDDEIISLPRIRPSMITLQELEAQEEEEDRVLLGSTSDLDSSAVHFRSRLSLIPEQHSVIDEDTEHSAMESESDISSKKSDSKKSVIDHTKDFKASEEKQSKATNIPSTSSASSSGGGGGIANKISNFLVRRKSNLSNT</sequence>
<proteinExistence type="predicted"/>